<dbReference type="AlphaFoldDB" id="L9V9B7"/>
<name>L9V9B7_NATMM</name>
<proteinExistence type="predicted"/>
<sequence length="47" mass="4888">MCCARGELADGTHRSCWLVRGTLAAAVDARGRSEVIVSGAAVVDRAE</sequence>
<dbReference type="EMBL" id="AOHS01000009">
    <property type="protein sequence ID" value="ELY33541.1"/>
    <property type="molecule type" value="Genomic_DNA"/>
</dbReference>
<organism evidence="1 2">
    <name type="scientific">Natrialba magadii (strain ATCC 43099 / DSM 3394 / CCM 3739 / CIP 104546 / IAM 13178 / JCM 8861 / NBRC 102185 / NCIMB 2190 / MS3)</name>
    <name type="common">Natronobacterium magadii</name>
    <dbReference type="NCBI Taxonomy" id="547559"/>
    <lineage>
        <taxon>Archaea</taxon>
        <taxon>Methanobacteriati</taxon>
        <taxon>Methanobacteriota</taxon>
        <taxon>Stenosarchaea group</taxon>
        <taxon>Halobacteria</taxon>
        <taxon>Halobacteriales</taxon>
        <taxon>Natrialbaceae</taxon>
        <taxon>Natrialba</taxon>
    </lineage>
</organism>
<evidence type="ECO:0000313" key="2">
    <source>
        <dbReference type="Proteomes" id="UP000011543"/>
    </source>
</evidence>
<accession>L9V9B7</accession>
<dbReference type="OrthoDB" id="188314at2157"/>
<dbReference type="RefSeq" id="WP_004213758.1">
    <property type="nucleotide sequence ID" value="NC_013922.1"/>
</dbReference>
<protein>
    <submittedName>
        <fullName evidence="1">Uncharacterized protein</fullName>
    </submittedName>
</protein>
<dbReference type="GeneID" id="58983510"/>
<gene>
    <name evidence="1" type="ORF">C500_01875</name>
</gene>
<reference evidence="1 2" key="1">
    <citation type="journal article" date="2014" name="PLoS Genet.">
        <title>Phylogenetically driven sequencing of extremely halophilic archaea reveals strategies for static and dynamic osmo-response.</title>
        <authorList>
            <person name="Becker E.A."/>
            <person name="Seitzer P.M."/>
            <person name="Tritt A."/>
            <person name="Larsen D."/>
            <person name="Krusor M."/>
            <person name="Yao A.I."/>
            <person name="Wu D."/>
            <person name="Madern D."/>
            <person name="Eisen J.A."/>
            <person name="Darling A.E."/>
            <person name="Facciotti M.T."/>
        </authorList>
    </citation>
    <scope>NUCLEOTIDE SEQUENCE [LARGE SCALE GENOMIC DNA]</scope>
    <source>
        <strain evidence="2">ATCC 43099 / DSM 3394 / CCM 3739 / CIP 104546 / IAM 13178 / JCM 8861 / NBRC 102185 / NCIMB 2190 / MS3</strain>
    </source>
</reference>
<dbReference type="Proteomes" id="UP000011543">
    <property type="component" value="Unassembled WGS sequence"/>
</dbReference>
<comment type="caution">
    <text evidence="1">The sequence shown here is derived from an EMBL/GenBank/DDBJ whole genome shotgun (WGS) entry which is preliminary data.</text>
</comment>
<dbReference type="PATRIC" id="fig|547559.17.peg.352"/>
<evidence type="ECO:0000313" key="1">
    <source>
        <dbReference type="EMBL" id="ELY33541.1"/>
    </source>
</evidence>